<keyword evidence="1" id="KW-0812">Transmembrane</keyword>
<keyword evidence="1" id="KW-1133">Transmembrane helix</keyword>
<name>A0A6G7YIL0_9ACTN</name>
<dbReference type="EMBL" id="CP049866">
    <property type="protein sequence ID" value="QIK76580.1"/>
    <property type="molecule type" value="Genomic_DNA"/>
</dbReference>
<dbReference type="KEGG" id="npi:G7071_15295"/>
<dbReference type="Pfam" id="PF11298">
    <property type="entry name" value="DUF3099"/>
    <property type="match status" value="1"/>
</dbReference>
<reference evidence="2 3" key="1">
    <citation type="submission" date="2020-03" db="EMBL/GenBank/DDBJ databases">
        <title>Nocardioides sp. nov., isolated from fish.</title>
        <authorList>
            <person name="Hyun D.-W."/>
            <person name="Bae J.-W."/>
        </authorList>
    </citation>
    <scope>NUCLEOTIDE SEQUENCE [LARGE SCALE GENOMIC DNA]</scope>
    <source>
        <strain evidence="2 3">HDW12A</strain>
    </source>
</reference>
<gene>
    <name evidence="2" type="ORF">G7071_15295</name>
</gene>
<evidence type="ECO:0000313" key="2">
    <source>
        <dbReference type="EMBL" id="QIK76580.1"/>
    </source>
</evidence>
<evidence type="ECO:0000256" key="1">
    <source>
        <dbReference type="SAM" id="Phobius"/>
    </source>
</evidence>
<organism evidence="2 3">
    <name type="scientific">Nocardioides piscis</name>
    <dbReference type="NCBI Taxonomy" id="2714938"/>
    <lineage>
        <taxon>Bacteria</taxon>
        <taxon>Bacillati</taxon>
        <taxon>Actinomycetota</taxon>
        <taxon>Actinomycetes</taxon>
        <taxon>Propionibacteriales</taxon>
        <taxon>Nocardioidaceae</taxon>
        <taxon>Nocardioides</taxon>
    </lineage>
</organism>
<keyword evidence="1" id="KW-0472">Membrane</keyword>
<proteinExistence type="predicted"/>
<feature type="transmembrane region" description="Helical" evidence="1">
    <location>
        <begin position="29"/>
        <end position="47"/>
    </location>
</feature>
<accession>A0A6G7YIL0</accession>
<dbReference type="AlphaFoldDB" id="A0A6G7YIL0"/>
<dbReference type="InterPro" id="IPR021449">
    <property type="entry name" value="DUF3099"/>
</dbReference>
<dbReference type="RefSeq" id="WP_166320143.1">
    <property type="nucleotide sequence ID" value="NZ_CP049866.1"/>
</dbReference>
<evidence type="ECO:0000313" key="3">
    <source>
        <dbReference type="Proteomes" id="UP000502035"/>
    </source>
</evidence>
<dbReference type="Proteomes" id="UP000502035">
    <property type="component" value="Chromosome"/>
</dbReference>
<feature type="transmembrane region" description="Helical" evidence="1">
    <location>
        <begin position="53"/>
        <end position="73"/>
    </location>
</feature>
<sequence>MAAKDSPTVRITTAPSSASEDIAGRQRRYLVSMAIRTACVIGAVVVGPGILRWVLVAGAVLLPYVAVVLANATQRKDDGFELRETRAERELR</sequence>
<protein>
    <submittedName>
        <fullName evidence="2">DUF3099 domain-containing protein</fullName>
    </submittedName>
</protein>
<keyword evidence="3" id="KW-1185">Reference proteome</keyword>